<feature type="compositionally biased region" description="Basic and acidic residues" evidence="1">
    <location>
        <begin position="1011"/>
        <end position="1046"/>
    </location>
</feature>
<reference evidence="3" key="1">
    <citation type="journal article" date="2014" name="Genome Announc.">
        <title>Genome sequence of the yeast Cyberlindnera fabianii (Hansenula fabianii).</title>
        <authorList>
            <person name="Freel K.C."/>
            <person name="Sarilar V."/>
            <person name="Neuveglise C."/>
            <person name="Devillers H."/>
            <person name="Friedrich A."/>
            <person name="Schacherer J."/>
        </authorList>
    </citation>
    <scope>NUCLEOTIDE SEQUENCE</scope>
    <source>
        <strain evidence="3">YJS4271</strain>
    </source>
</reference>
<feature type="compositionally biased region" description="Polar residues" evidence="1">
    <location>
        <begin position="1048"/>
        <end position="1070"/>
    </location>
</feature>
<sequence>MTVIGMKQPDTGDYILGTREPPPPRDVTFGPLLSVIFNDEEFYMMVVNNTEILRKKIGSWVNITKLISLVEGSTRTALEKEVEKMNNVYYLNVQGRLGARFRGWWTTLDNARTFARKYNIEKLMGRILDFERIALVKYMGVEFYEFFAHVTVDINIRILREKNTARINMWQLFVVYNKTKGPRANPFVTRNFHNNAKDIVIRGDKTLCGGIWALPPDAKKFAQCHGFLKHVKVIVEFSGGPEQSHIFPMDVFERTARNHWIATVSDDSFYGFPISFKGGLAPAFPQKRRGKSRTEFSADDLVITKNMHIELTKEGQTTRHSINIVRRLSDGWVNATSIVQICVLIRLSDLDLRKDDPDLATENEMYYRDVLERYVYETVITPKVRRLCGKWISAADGKALLHDLRVMGKKWGVTLKEFMNDPSLKSVSNDDEDSDHGDSDEDELELIPENDFLQQRHIAQQQPSFRDRKYFDEEPPSDEEPFILHGVTDDEEDEVVEVDGDSNSEADGETPEPVVFKRPHKLSDVRRATVRSVLSSSGGESEDAQPVKRFKGGDSEASNTTAASQINQLFVGDESDDEVNESKSKGVDLGDSSKAVPEATDSTTPVRDAKTKAPSLEEVTRRLKSIVAELDELLSDPRTVFKAKSQKEIRKWFQELRMFNALTPEIKSRTKLSNLFRTLGSLMNVFQKDIGKLEERWAYECQFSVASITPADEPPRPWPRPEDKQTSRLPQVAPMPAQYGQQRPLNNGIQGPPSSSLHRIGPQQSYQGTQNSTDSQNVSQNGYTPQYFGYLPPVDMRGATQNNTNQGPPLTAPTVPIALIAPHMNSQWQRGSHLPNNQWQQNGPPNMNNMGYGRLPQGPSSQGFRGGPPPQQLQQKPFMQPPPPPQQQQQQQQLQHQHYPSAYQQYQQVQQYVPYPPQREMLFQQRQPPPSQQNFNAGHTQNLSQNQGYRGNKSSNYMTPNGPLPQTHRGNRSPSISQGNYSIPSKPQWDHYEPAHDNHKSLPDHASPSNRYRERPAASTRDRGDRGDRGGVTQDDNRRDRLDHRRVVSSQKPPIRRSVQQDSPSNQETPKPTRPLSPPTNYCAETDQIEHDSNEFALKDAEEHILEEKKLGDYTDCLDNPEMDKYKRTVHFEIGTQQDLLWRRDVIFGDNGDNVSLTRKIFAMMKEAHERGLRHATSQAAL</sequence>
<feature type="region of interest" description="Disordered" evidence="1">
    <location>
        <begin position="827"/>
        <end position="899"/>
    </location>
</feature>
<feature type="domain" description="HTH APSES-type" evidence="2">
    <location>
        <begin position="31"/>
        <end position="139"/>
    </location>
</feature>
<dbReference type="EMBL" id="LK052899">
    <property type="protein sequence ID" value="CDR44467.1"/>
    <property type="molecule type" value="Genomic_DNA"/>
</dbReference>
<feature type="region of interest" description="Disordered" evidence="1">
    <location>
        <begin position="463"/>
        <end position="614"/>
    </location>
</feature>
<feature type="compositionally biased region" description="Polar residues" evidence="1">
    <location>
        <begin position="972"/>
        <end position="985"/>
    </location>
</feature>
<feature type="compositionally biased region" description="Basic and acidic residues" evidence="1">
    <location>
        <begin position="988"/>
        <end position="1003"/>
    </location>
</feature>
<feature type="compositionally biased region" description="Polar residues" evidence="1">
    <location>
        <begin position="932"/>
        <end position="959"/>
    </location>
</feature>
<organism evidence="3">
    <name type="scientific">Cyberlindnera fabianii</name>
    <name type="common">Yeast</name>
    <name type="synonym">Hansenula fabianii</name>
    <dbReference type="NCBI Taxonomy" id="36022"/>
    <lineage>
        <taxon>Eukaryota</taxon>
        <taxon>Fungi</taxon>
        <taxon>Dikarya</taxon>
        <taxon>Ascomycota</taxon>
        <taxon>Saccharomycotina</taxon>
        <taxon>Saccharomycetes</taxon>
        <taxon>Phaffomycetales</taxon>
        <taxon>Phaffomycetaceae</taxon>
        <taxon>Cyberlindnera</taxon>
    </lineage>
</organism>
<dbReference type="OrthoDB" id="3981239at2759"/>
<feature type="compositionally biased region" description="Acidic residues" evidence="1">
    <location>
        <begin position="429"/>
        <end position="442"/>
    </location>
</feature>
<dbReference type="PROSITE" id="PS51299">
    <property type="entry name" value="HTH_APSES"/>
    <property type="match status" value="1"/>
</dbReference>
<feature type="compositionally biased region" description="Basic and acidic residues" evidence="1">
    <location>
        <begin position="713"/>
        <end position="726"/>
    </location>
</feature>
<feature type="compositionally biased region" description="Acidic residues" evidence="1">
    <location>
        <begin position="489"/>
        <end position="510"/>
    </location>
</feature>
<proteinExistence type="predicted"/>
<feature type="region of interest" description="Disordered" evidence="1">
    <location>
        <begin position="422"/>
        <end position="442"/>
    </location>
</feature>
<feature type="compositionally biased region" description="Polar residues" evidence="1">
    <location>
        <begin position="799"/>
        <end position="808"/>
    </location>
</feature>
<dbReference type="SUPFAM" id="SSF54616">
    <property type="entry name" value="DNA-binding domain of Mlu1-box binding protein MBP1"/>
    <property type="match status" value="2"/>
</dbReference>
<dbReference type="Gene3D" id="3.10.260.10">
    <property type="entry name" value="Transcription regulator HTH, APSES-type DNA-binding domain"/>
    <property type="match status" value="1"/>
</dbReference>
<feature type="region of interest" description="Disordered" evidence="1">
    <location>
        <begin position="925"/>
        <end position="1082"/>
    </location>
</feature>
<accession>A0A061B4Q1</accession>
<dbReference type="InterPro" id="IPR003163">
    <property type="entry name" value="Tscrpt_reg_HTH_APSES-type"/>
</dbReference>
<dbReference type="GO" id="GO:0003677">
    <property type="term" value="F:DNA binding"/>
    <property type="evidence" value="ECO:0007669"/>
    <property type="project" value="InterPro"/>
</dbReference>
<name>A0A061B4Q1_CYBFA</name>
<feature type="compositionally biased region" description="Low complexity" evidence="1">
    <location>
        <begin position="835"/>
        <end position="863"/>
    </location>
</feature>
<feature type="compositionally biased region" description="Polar residues" evidence="1">
    <location>
        <begin position="739"/>
        <end position="784"/>
    </location>
</feature>
<dbReference type="AlphaFoldDB" id="A0A061B4Q1"/>
<evidence type="ECO:0000259" key="2">
    <source>
        <dbReference type="PROSITE" id="PS51299"/>
    </source>
</evidence>
<gene>
    <name evidence="3" type="ORF">CYFA0S_14e02982g</name>
</gene>
<dbReference type="VEuPathDB" id="FungiDB:BON22_3895"/>
<dbReference type="InterPro" id="IPR036887">
    <property type="entry name" value="HTH_APSES_sf"/>
</dbReference>
<evidence type="ECO:0000256" key="1">
    <source>
        <dbReference type="SAM" id="MobiDB-lite"/>
    </source>
</evidence>
<feature type="compositionally biased region" description="Polar residues" evidence="1">
    <location>
        <begin position="556"/>
        <end position="568"/>
    </location>
</feature>
<protein>
    <submittedName>
        <fullName evidence="3">CYFA0S14e02982g1_1</fullName>
    </submittedName>
</protein>
<feature type="region of interest" description="Disordered" evidence="1">
    <location>
        <begin position="709"/>
        <end position="813"/>
    </location>
</feature>
<evidence type="ECO:0000313" key="3">
    <source>
        <dbReference type="EMBL" id="CDR44467.1"/>
    </source>
</evidence>
<feature type="compositionally biased region" description="Low complexity" evidence="1">
    <location>
        <begin position="887"/>
        <end position="899"/>
    </location>
</feature>